<keyword evidence="2" id="KW-1133">Transmembrane helix</keyword>
<dbReference type="SMART" id="SM00331">
    <property type="entry name" value="PP2C_SIG"/>
    <property type="match status" value="1"/>
</dbReference>
<feature type="compositionally biased region" description="Basic and acidic residues" evidence="1">
    <location>
        <begin position="266"/>
        <end position="290"/>
    </location>
</feature>
<keyword evidence="2" id="KW-0812">Transmembrane</keyword>
<dbReference type="PROSITE" id="PS51746">
    <property type="entry name" value="PPM_2"/>
    <property type="match status" value="1"/>
</dbReference>
<protein>
    <submittedName>
        <fullName evidence="4">Serine/threonine-protein phosphatase</fullName>
    </submittedName>
</protein>
<dbReference type="Pfam" id="PF13672">
    <property type="entry name" value="PP2C_2"/>
    <property type="match status" value="1"/>
</dbReference>
<sequence length="476" mass="51067">MMQAFSLDFRIHSEVGRVRKNNQDAAFASPNLLLVADGMGGAAAGDLASAVAAREASDGDRRLGNEHLVEHMAGIMQRANDKLSDLIENDPELDGMGTTFSGAAFSGTMLGIAHIGDSRGYLLRDGELRQLTHDHSWVQSLIDEGRITPEQAATHPHRSLILKVLNGSGDTEPDFFELEPKEDDRLLFCSDGLSGLMTEADLKRLMALDDLDECVSRLAALANEHGGHDNISMVLARVVPQDDALDAAPSQLAGSALERTIPSITRGEDKGQGYPEPEKPPEDPDHDSLEQARYAPQESKHRWPTALAAILAGVIVVGAAFWGVKVYSSTRYFIADADGQIGIYNGLPGALLGYRMNQLIERRNTLISDLPVFYQRQVTNTIAVADLQAAGETADVLDGYATRCAAARQQRRGAEATPPPDSLPTVALPTETTATTETAATAEASPLPNSTEQANYPTMLAPMTPTSTEEANPEAC</sequence>
<dbReference type="Gene3D" id="3.60.40.10">
    <property type="entry name" value="PPM-type phosphatase domain"/>
    <property type="match status" value="1"/>
</dbReference>
<evidence type="ECO:0000259" key="3">
    <source>
        <dbReference type="PROSITE" id="PS51746"/>
    </source>
</evidence>
<gene>
    <name evidence="4" type="ORF">J5A65_12760</name>
</gene>
<dbReference type="SMART" id="SM00332">
    <property type="entry name" value="PP2Cc"/>
    <property type="match status" value="1"/>
</dbReference>
<name>A0ABX7Y464_9ACTN</name>
<keyword evidence="5" id="KW-1185">Reference proteome</keyword>
<dbReference type="SUPFAM" id="SSF81606">
    <property type="entry name" value="PP2C-like"/>
    <property type="match status" value="1"/>
</dbReference>
<feature type="transmembrane region" description="Helical" evidence="2">
    <location>
        <begin position="303"/>
        <end position="324"/>
    </location>
</feature>
<feature type="region of interest" description="Disordered" evidence="1">
    <location>
        <begin position="408"/>
        <end position="476"/>
    </location>
</feature>
<evidence type="ECO:0000313" key="4">
    <source>
        <dbReference type="EMBL" id="QUC07776.1"/>
    </source>
</evidence>
<feature type="domain" description="PPM-type phosphatase" evidence="3">
    <location>
        <begin position="8"/>
        <end position="238"/>
    </location>
</feature>
<feature type="region of interest" description="Disordered" evidence="1">
    <location>
        <begin position="257"/>
        <end position="296"/>
    </location>
</feature>
<evidence type="ECO:0000256" key="1">
    <source>
        <dbReference type="SAM" id="MobiDB-lite"/>
    </source>
</evidence>
<reference evidence="4 5" key="1">
    <citation type="submission" date="2021-03" db="EMBL/GenBank/DDBJ databases">
        <title>Human Oral Microbial Genomes.</title>
        <authorList>
            <person name="Johnston C.D."/>
            <person name="Chen T."/>
            <person name="Dewhirst F.E."/>
        </authorList>
    </citation>
    <scope>NUCLEOTIDE SEQUENCE [LARGE SCALE GENOMIC DNA]</scope>
    <source>
        <strain evidence="4 5">DSMZ 100122</strain>
    </source>
</reference>
<feature type="compositionally biased region" description="Polar residues" evidence="1">
    <location>
        <begin position="447"/>
        <end position="456"/>
    </location>
</feature>
<dbReference type="InterPro" id="IPR036457">
    <property type="entry name" value="PPM-type-like_dom_sf"/>
</dbReference>
<organism evidence="4 5">
    <name type="scientific">Arachnia rubra</name>
    <dbReference type="NCBI Taxonomy" id="1547448"/>
    <lineage>
        <taxon>Bacteria</taxon>
        <taxon>Bacillati</taxon>
        <taxon>Actinomycetota</taxon>
        <taxon>Actinomycetes</taxon>
        <taxon>Propionibacteriales</taxon>
        <taxon>Propionibacteriaceae</taxon>
        <taxon>Arachnia</taxon>
    </lineage>
</organism>
<accession>A0ABX7Y464</accession>
<dbReference type="Proteomes" id="UP000678513">
    <property type="component" value="Chromosome"/>
</dbReference>
<feature type="compositionally biased region" description="Low complexity" evidence="1">
    <location>
        <begin position="430"/>
        <end position="444"/>
    </location>
</feature>
<dbReference type="InterPro" id="IPR001932">
    <property type="entry name" value="PPM-type_phosphatase-like_dom"/>
</dbReference>
<proteinExistence type="predicted"/>
<dbReference type="EMBL" id="CP072384">
    <property type="protein sequence ID" value="QUC07776.1"/>
    <property type="molecule type" value="Genomic_DNA"/>
</dbReference>
<dbReference type="CDD" id="cd00143">
    <property type="entry name" value="PP2Cc"/>
    <property type="match status" value="1"/>
</dbReference>
<evidence type="ECO:0000313" key="5">
    <source>
        <dbReference type="Proteomes" id="UP000678513"/>
    </source>
</evidence>
<evidence type="ECO:0000256" key="2">
    <source>
        <dbReference type="SAM" id="Phobius"/>
    </source>
</evidence>
<keyword evidence="2" id="KW-0472">Membrane</keyword>